<protein>
    <recommendedName>
        <fullName evidence="15">5'-3' exoribonuclease</fullName>
        <ecNumber evidence="15">3.1.13.-</ecNumber>
    </recommendedName>
</protein>
<keyword evidence="16" id="KW-0863">Zinc-finger</keyword>
<dbReference type="FunFam" id="3.40.50.12390:FF:000005">
    <property type="entry name" value="5'-3' exoribonuclease 2"/>
    <property type="match status" value="1"/>
</dbReference>
<keyword evidence="3" id="KW-0806">Transcription termination</keyword>
<evidence type="ECO:0000256" key="11">
    <source>
        <dbReference type="ARBA" id="ARBA00023163"/>
    </source>
</evidence>
<evidence type="ECO:0000256" key="12">
    <source>
        <dbReference type="ARBA" id="ARBA00023242"/>
    </source>
</evidence>
<evidence type="ECO:0000256" key="4">
    <source>
        <dbReference type="ARBA" id="ARBA00022552"/>
    </source>
</evidence>
<dbReference type="GeneID" id="19895886"/>
<name>M7P6U5_PNEMU</name>
<evidence type="ECO:0000256" key="2">
    <source>
        <dbReference type="ARBA" id="ARBA00006994"/>
    </source>
</evidence>
<dbReference type="PROSITE" id="PS50158">
    <property type="entry name" value="ZF_CCHC"/>
    <property type="match status" value="1"/>
</dbReference>
<organism evidence="19 20">
    <name type="scientific">Pneumocystis murina (strain B123)</name>
    <name type="common">Mouse pneumocystis pneumonia agent</name>
    <name type="synonym">Pneumocystis carinii f. sp. muris</name>
    <dbReference type="NCBI Taxonomy" id="1069680"/>
    <lineage>
        <taxon>Eukaryota</taxon>
        <taxon>Fungi</taxon>
        <taxon>Dikarya</taxon>
        <taxon>Ascomycota</taxon>
        <taxon>Taphrinomycotina</taxon>
        <taxon>Pneumocystomycetes</taxon>
        <taxon>Pneumocystaceae</taxon>
        <taxon>Pneumocystis</taxon>
    </lineage>
</organism>
<keyword evidence="9" id="KW-0805">Transcription regulation</keyword>
<dbReference type="InterPro" id="IPR041412">
    <property type="entry name" value="Xrn1_helical"/>
</dbReference>
<evidence type="ECO:0000313" key="20">
    <source>
        <dbReference type="Proteomes" id="UP000011958"/>
    </source>
</evidence>
<dbReference type="GO" id="GO:0006353">
    <property type="term" value="P:DNA-templated transcription termination"/>
    <property type="evidence" value="ECO:0007669"/>
    <property type="project" value="UniProtKB-KW"/>
</dbReference>
<dbReference type="GO" id="GO:0180037">
    <property type="term" value="P:rapid tRNA decay"/>
    <property type="evidence" value="ECO:0007669"/>
    <property type="project" value="EnsemblFungi"/>
</dbReference>
<comment type="subunit">
    <text evidence="14">Interacts with RAI1; the interaction is direct, stabilizes RAT1 protein structure and may stimulate its exoribonuclease activity. The interaction also stimulates RAI1 pyrophosphohydrolase activity, probably by recruiting it to mRNA substrates.</text>
</comment>
<dbReference type="GO" id="GO:0006364">
    <property type="term" value="P:rRNA processing"/>
    <property type="evidence" value="ECO:0007669"/>
    <property type="project" value="UniProtKB-KW"/>
</dbReference>
<dbReference type="CDD" id="cd18673">
    <property type="entry name" value="PIN_XRN1-2-like"/>
    <property type="match status" value="1"/>
</dbReference>
<keyword evidence="7 15" id="KW-0378">Hydrolase</keyword>
<keyword evidence="4" id="KW-0698">rRNA processing</keyword>
<keyword evidence="16" id="KW-0862">Zinc</keyword>
<dbReference type="InterPro" id="IPR001878">
    <property type="entry name" value="Znf_CCHC"/>
</dbReference>
<dbReference type="SMART" id="SM00343">
    <property type="entry name" value="ZnF_C2HC"/>
    <property type="match status" value="1"/>
</dbReference>
<dbReference type="AlphaFoldDB" id="M7P6U5"/>
<keyword evidence="6 15" id="KW-0540">Nuclease</keyword>
<dbReference type="InterPro" id="IPR036875">
    <property type="entry name" value="Znf_CCHC_sf"/>
</dbReference>
<evidence type="ECO:0000256" key="8">
    <source>
        <dbReference type="ARBA" id="ARBA00022839"/>
    </source>
</evidence>
<evidence type="ECO:0000259" key="18">
    <source>
        <dbReference type="PROSITE" id="PS50158"/>
    </source>
</evidence>
<evidence type="ECO:0000256" key="3">
    <source>
        <dbReference type="ARBA" id="ARBA00022472"/>
    </source>
</evidence>
<dbReference type="OMA" id="ITHDMVV"/>
<dbReference type="OrthoDB" id="28245at2759"/>
<evidence type="ECO:0000256" key="7">
    <source>
        <dbReference type="ARBA" id="ARBA00022801"/>
    </source>
</evidence>
<accession>M7P6U5</accession>
<dbReference type="GO" id="GO:0000956">
    <property type="term" value="P:nuclear-transcribed mRNA catabolic process"/>
    <property type="evidence" value="ECO:0007669"/>
    <property type="project" value="EnsemblFungi"/>
</dbReference>
<feature type="compositionally biased region" description="Basic and acidic residues" evidence="17">
    <location>
        <begin position="415"/>
        <end position="436"/>
    </location>
</feature>
<reference evidence="20" key="1">
    <citation type="journal article" date="2016" name="Nat. Commun.">
        <title>Genome analysis of three Pneumocystis species reveals adaptation mechanisms to life exclusively in mammalian hosts.</title>
        <authorList>
            <person name="Ma L."/>
            <person name="Chen Z."/>
            <person name="Huang D.W."/>
            <person name="Kutty G."/>
            <person name="Ishihara M."/>
            <person name="Wang H."/>
            <person name="Abouelleil A."/>
            <person name="Bishop L."/>
            <person name="Davey E."/>
            <person name="Deng R."/>
            <person name="Deng X."/>
            <person name="Fan L."/>
            <person name="Fantoni G."/>
            <person name="Fitzgerald M."/>
            <person name="Gogineni E."/>
            <person name="Goldberg J.M."/>
            <person name="Handley G."/>
            <person name="Hu X."/>
            <person name="Huber C."/>
            <person name="Jiao X."/>
            <person name="Jones K."/>
            <person name="Levin J.Z."/>
            <person name="Liu Y."/>
            <person name="Macdonald P."/>
            <person name="Melnikov A."/>
            <person name="Raley C."/>
            <person name="Sassi M."/>
            <person name="Sherman B.T."/>
            <person name="Song X."/>
            <person name="Sykes S."/>
            <person name="Tran B."/>
            <person name="Walsh L."/>
            <person name="Xia Y."/>
            <person name="Yang J."/>
            <person name="Young S."/>
            <person name="Zeng Q."/>
            <person name="Zheng X."/>
            <person name="Stephens R."/>
            <person name="Nusbaum C."/>
            <person name="Birren B.W."/>
            <person name="Azadi P."/>
            <person name="Lempicki R.A."/>
            <person name="Cuomo C.A."/>
            <person name="Kovacs J.A."/>
        </authorList>
    </citation>
    <scope>NUCLEOTIDE SEQUENCE [LARGE SCALE GENOMIC DNA]</scope>
    <source>
        <strain evidence="20">B123</strain>
    </source>
</reference>
<keyword evidence="12" id="KW-0539">Nucleus</keyword>
<keyword evidence="5 15" id="KW-0507">mRNA processing</keyword>
<proteinExistence type="inferred from homology"/>
<evidence type="ECO:0000256" key="9">
    <source>
        <dbReference type="ARBA" id="ARBA00023015"/>
    </source>
</evidence>
<keyword evidence="11" id="KW-0804">Transcription</keyword>
<dbReference type="RefSeq" id="XP_007874177.1">
    <property type="nucleotide sequence ID" value="XM_007875986.1"/>
</dbReference>
<comment type="function">
    <text evidence="15">Possesses 5'-&gt;3' exoribonuclease activity. May promote termination of transcription by RNA polymerase II.</text>
</comment>
<feature type="region of interest" description="Disordered" evidence="17">
    <location>
        <begin position="415"/>
        <end position="438"/>
    </location>
</feature>
<evidence type="ECO:0000256" key="14">
    <source>
        <dbReference type="ARBA" id="ARBA00046943"/>
    </source>
</evidence>
<dbReference type="InterPro" id="IPR017151">
    <property type="entry name" value="Xrn2/3/4"/>
</dbReference>
<dbReference type="EMBL" id="AFWA02000012">
    <property type="protein sequence ID" value="EMR09610.1"/>
    <property type="molecule type" value="Genomic_DNA"/>
</dbReference>
<dbReference type="Proteomes" id="UP000011958">
    <property type="component" value="Unassembled WGS sequence"/>
</dbReference>
<dbReference type="Gene3D" id="1.25.40.1050">
    <property type="match status" value="1"/>
</dbReference>
<keyword evidence="16" id="KW-0479">Metal-binding</keyword>
<comment type="subcellular location">
    <subcellularLocation>
        <location evidence="1">Nucleus</location>
    </subcellularLocation>
</comment>
<dbReference type="GO" id="GO:0005634">
    <property type="term" value="C:nucleus"/>
    <property type="evidence" value="ECO:0007669"/>
    <property type="project" value="UniProtKB-SubCell"/>
</dbReference>
<dbReference type="GO" id="GO:0003723">
    <property type="term" value="F:RNA binding"/>
    <property type="evidence" value="ECO:0007669"/>
    <property type="project" value="TreeGrafter"/>
</dbReference>
<evidence type="ECO:0000256" key="6">
    <source>
        <dbReference type="ARBA" id="ARBA00022722"/>
    </source>
</evidence>
<dbReference type="Gene3D" id="3.40.50.12390">
    <property type="match status" value="2"/>
</dbReference>
<evidence type="ECO:0000256" key="16">
    <source>
        <dbReference type="PROSITE-ProRule" id="PRU00047"/>
    </source>
</evidence>
<dbReference type="FunFam" id="3.40.50.12390:FF:000003">
    <property type="entry name" value="5'-3' exoribonuclease"/>
    <property type="match status" value="1"/>
</dbReference>
<comment type="similarity">
    <text evidence="2 15">Belongs to the 5'-3' exonuclease family. XRN2/RAT1 subfamily.</text>
</comment>
<dbReference type="InterPro" id="IPR004859">
    <property type="entry name" value="Xrn1_N"/>
</dbReference>
<dbReference type="FunFam" id="1.25.40.1050:FF:000002">
    <property type="entry name" value="5'-3' exoribonuclease"/>
    <property type="match status" value="1"/>
</dbReference>
<keyword evidence="8 15" id="KW-0269">Exonuclease</keyword>
<evidence type="ECO:0000256" key="13">
    <source>
        <dbReference type="ARBA" id="ARBA00046137"/>
    </source>
</evidence>
<keyword evidence="10" id="KW-0175">Coiled coil</keyword>
<dbReference type="VEuPathDB" id="FungiDB:PNEG_02193"/>
<dbReference type="HOGENOM" id="CLU_006038_1_1_1"/>
<dbReference type="SUPFAM" id="SSF57756">
    <property type="entry name" value="Retrovirus zinc finger-like domains"/>
    <property type="match status" value="1"/>
</dbReference>
<dbReference type="EC" id="3.1.13.-" evidence="15"/>
<evidence type="ECO:0000256" key="17">
    <source>
        <dbReference type="SAM" id="MobiDB-lite"/>
    </source>
</evidence>
<dbReference type="InterPro" id="IPR027073">
    <property type="entry name" value="5_3_exoribonuclease"/>
</dbReference>
<dbReference type="GO" id="GO:0008270">
    <property type="term" value="F:zinc ion binding"/>
    <property type="evidence" value="ECO:0007669"/>
    <property type="project" value="UniProtKB-KW"/>
</dbReference>
<evidence type="ECO:0000256" key="15">
    <source>
        <dbReference type="PIRNR" id="PIRNR037239"/>
    </source>
</evidence>
<evidence type="ECO:0000256" key="1">
    <source>
        <dbReference type="ARBA" id="ARBA00004123"/>
    </source>
</evidence>
<keyword evidence="20" id="KW-1185">Reference proteome</keyword>
<evidence type="ECO:0000256" key="5">
    <source>
        <dbReference type="ARBA" id="ARBA00022664"/>
    </source>
</evidence>
<dbReference type="GO" id="GO:0051984">
    <property type="term" value="P:positive regulation of chromosome segregation"/>
    <property type="evidence" value="ECO:0007669"/>
    <property type="project" value="EnsemblFungi"/>
</dbReference>
<dbReference type="STRING" id="1069680.M7P6U5"/>
<gene>
    <name evidence="19" type="ORF">PNEG_02193</name>
</gene>
<dbReference type="Pfam" id="PF00098">
    <property type="entry name" value="zf-CCHC"/>
    <property type="match status" value="1"/>
</dbReference>
<dbReference type="PANTHER" id="PTHR12341">
    <property type="entry name" value="5'-&gt;3' EXORIBONUCLEASE"/>
    <property type="match status" value="1"/>
</dbReference>
<dbReference type="eggNOG" id="KOG2044">
    <property type="taxonomic scope" value="Eukaryota"/>
</dbReference>
<evidence type="ECO:0000256" key="10">
    <source>
        <dbReference type="ARBA" id="ARBA00023054"/>
    </source>
</evidence>
<comment type="function">
    <text evidence="13">Possesses 5'-&gt;3' exoribonuclease activity. Required for the processing of nuclear mRNA and rRNA precursors. May promote the termination of transcription by RNA polymerase II. Essential for vegetative cell growth and chromosome segregation.</text>
</comment>
<dbReference type="GO" id="GO:0006397">
    <property type="term" value="P:mRNA processing"/>
    <property type="evidence" value="ECO:0007669"/>
    <property type="project" value="UniProtKB-UniRule"/>
</dbReference>
<dbReference type="Pfam" id="PF17846">
    <property type="entry name" value="XRN_M"/>
    <property type="match status" value="2"/>
</dbReference>
<sequence>MGVPALFRHLSRKYPKIITQVIEEKPIDIDGTLIYPSFSHPNPNGTEFDNLYLDMNGIVHPCTHPEDKPAPKNEDEMMIEIFKYTERIINIVRPRKLMMMAIDGVAPRAKMNQQRSRRFRAAQDAEKKAADIEEFIKLLKASGKPIDEISKKKEIWDSNVITPGTPFMDTLARSLRYWIIYKINVDPAWKDLKVILSDATVPGEGEHKIMEFIRSQRCNPGYDPNTQHVIYGLDADLIMLGLATHEPHFRVLREDVFFQDSNSKGCHICGQNGHFARECTGIRENNEIVNEKQNNPLPKPFIWLRIDVLREYLEAELNIPNISFQFDLERAIDDWVCLCFFVGNDFLPHLPSLDIYEGAIEILGNIWKDKLHEMKGYLTMDGHIDLKRAEIILQALGQQESHIFYKRHEAEKRLNESNKRRKIDKNSPQDYKKSVSQEKTPLYDNNLKNIGKRTSNSRYIPYLPNDLIIPSNKEDVKMITVTNRNAVLNRKNLKMTNDINKCAAKLLKEKMNDNDFEKNQNIDLYDDLNKSYNRNCTIDSESSILGKRKAIVLDDTLKQDSMIHDDNSDDIEDTIRLWEPGFQERYYDQKFHISESDIESRKRIVEHYIKGTCWVLLYYYQGCPSWNWYYPYHYAPFASDFKDISLLNIKFELGKPFQPYEQLLGVLPASSKASLPKPLQSLMTDEDSEVIDFYPKEFPIDMNGKKFSWQGVALLPFIDEKRLLNAIEKVYPQLSDEEKSRNTVGNDILFISEDNSLYNDLVLSLYTKKKGPEEFIKLNTKLSNGLSGIVLPDKNWIPNSTLFSPLTYVSFPDIENDKSMSLIYKISKSSNIHKSMLLRGVKLNKKFLDINDIRLVRLGLSAQKNYNSLHYSGYIDVNNIPLKQYTKTSKININSSANTISFYNQSDKNEYHNNFNICNYKKYHNNISQFPLPYPNNFNKIDQNKSLWLKEYSAKSDNYKSYPG</sequence>
<dbReference type="PIRSF" id="PIRSF037239">
    <property type="entry name" value="Exonuclease_Xrn2"/>
    <property type="match status" value="1"/>
</dbReference>
<evidence type="ECO:0000313" key="19">
    <source>
        <dbReference type="EMBL" id="EMR09610.1"/>
    </source>
</evidence>
<dbReference type="GO" id="GO:0004534">
    <property type="term" value="F:5'-3' RNA exonuclease activity"/>
    <property type="evidence" value="ECO:0007669"/>
    <property type="project" value="UniProtKB-UniRule"/>
</dbReference>
<dbReference type="Pfam" id="PF03159">
    <property type="entry name" value="XRN_N"/>
    <property type="match status" value="1"/>
</dbReference>
<feature type="domain" description="CCHC-type" evidence="18">
    <location>
        <begin position="266"/>
        <end position="279"/>
    </location>
</feature>
<comment type="caution">
    <text evidence="19">The sequence shown here is derived from an EMBL/GenBank/DDBJ whole genome shotgun (WGS) entry which is preliminary data.</text>
</comment>
<dbReference type="PANTHER" id="PTHR12341:SF41">
    <property type="entry name" value="5'-3' EXORIBONUCLEASE 2"/>
    <property type="match status" value="1"/>
</dbReference>